<protein>
    <submittedName>
        <fullName evidence="3">YceI family protein</fullName>
    </submittedName>
</protein>
<name>A0ABW5X2Z9_9FLAO</name>
<evidence type="ECO:0000259" key="2">
    <source>
        <dbReference type="SMART" id="SM00867"/>
    </source>
</evidence>
<comment type="caution">
    <text evidence="3">The sequence shown here is derived from an EMBL/GenBank/DDBJ whole genome shotgun (WGS) entry which is preliminary data.</text>
</comment>
<dbReference type="Proteomes" id="UP001597438">
    <property type="component" value="Unassembled WGS sequence"/>
</dbReference>
<reference evidence="4" key="1">
    <citation type="journal article" date="2019" name="Int. J. Syst. Evol. Microbiol.">
        <title>The Global Catalogue of Microorganisms (GCM) 10K type strain sequencing project: providing services to taxonomists for standard genome sequencing and annotation.</title>
        <authorList>
            <consortium name="The Broad Institute Genomics Platform"/>
            <consortium name="The Broad Institute Genome Sequencing Center for Infectious Disease"/>
            <person name="Wu L."/>
            <person name="Ma J."/>
        </authorList>
    </citation>
    <scope>NUCLEOTIDE SEQUENCE [LARGE SCALE GENOMIC DNA]</scope>
    <source>
        <strain evidence="4">KCTC 52925</strain>
    </source>
</reference>
<dbReference type="InterPro" id="IPR036761">
    <property type="entry name" value="TTHA0802/YceI-like_sf"/>
</dbReference>
<evidence type="ECO:0000256" key="1">
    <source>
        <dbReference type="SAM" id="SignalP"/>
    </source>
</evidence>
<organism evidence="3 4">
    <name type="scientific">Christiangramia antarctica</name>
    <dbReference type="NCBI Taxonomy" id="2058158"/>
    <lineage>
        <taxon>Bacteria</taxon>
        <taxon>Pseudomonadati</taxon>
        <taxon>Bacteroidota</taxon>
        <taxon>Flavobacteriia</taxon>
        <taxon>Flavobacteriales</taxon>
        <taxon>Flavobacteriaceae</taxon>
        <taxon>Christiangramia</taxon>
    </lineage>
</organism>
<dbReference type="EMBL" id="JBHUOJ010000008">
    <property type="protein sequence ID" value="MFD2832538.1"/>
    <property type="molecule type" value="Genomic_DNA"/>
</dbReference>
<dbReference type="SMART" id="SM00867">
    <property type="entry name" value="YceI"/>
    <property type="match status" value="1"/>
</dbReference>
<dbReference type="PANTHER" id="PTHR34406:SF1">
    <property type="entry name" value="PROTEIN YCEI"/>
    <property type="match status" value="1"/>
</dbReference>
<feature type="signal peptide" evidence="1">
    <location>
        <begin position="1"/>
        <end position="24"/>
    </location>
</feature>
<dbReference type="SUPFAM" id="SSF101874">
    <property type="entry name" value="YceI-like"/>
    <property type="match status" value="1"/>
</dbReference>
<evidence type="ECO:0000313" key="3">
    <source>
        <dbReference type="EMBL" id="MFD2832538.1"/>
    </source>
</evidence>
<keyword evidence="1" id="KW-0732">Signal</keyword>
<dbReference type="Pfam" id="PF04264">
    <property type="entry name" value="YceI"/>
    <property type="match status" value="1"/>
</dbReference>
<proteinExistence type="predicted"/>
<dbReference type="InterPro" id="IPR007372">
    <property type="entry name" value="Lipid/polyisoprenoid-bd_YceI"/>
</dbReference>
<dbReference type="Gene3D" id="2.40.128.110">
    <property type="entry name" value="Lipid/polyisoprenoid-binding, YceI-like"/>
    <property type="match status" value="1"/>
</dbReference>
<keyword evidence="4" id="KW-1185">Reference proteome</keyword>
<dbReference type="PANTHER" id="PTHR34406">
    <property type="entry name" value="PROTEIN YCEI"/>
    <property type="match status" value="1"/>
</dbReference>
<accession>A0ABW5X2Z9</accession>
<sequence>MKTKISTLTIIMAVALLVPNLTKAQNAKQWMVDKAHTSVNFDISHFFSTVNGSFNEFDGTFYFDPNNLDESKFTFTIPVKSIYTNNEKRDNHLKSEDFFNSSKYPNIKFESTGFEKKSGKNYVVKGKLTIKETTKNISVPFEYKGEMDHPMMKGTKILGLQFKTDIDRSNYNVGVGDWASDMVVGDTAEVTINMELNRKE</sequence>
<feature type="chain" id="PRO_5046087664" evidence="1">
    <location>
        <begin position="25"/>
        <end position="200"/>
    </location>
</feature>
<feature type="domain" description="Lipid/polyisoprenoid-binding YceI-like" evidence="2">
    <location>
        <begin position="29"/>
        <end position="197"/>
    </location>
</feature>
<evidence type="ECO:0000313" key="4">
    <source>
        <dbReference type="Proteomes" id="UP001597438"/>
    </source>
</evidence>
<dbReference type="RefSeq" id="WP_251742916.1">
    <property type="nucleotide sequence ID" value="NZ_JBHUOJ010000008.1"/>
</dbReference>
<gene>
    <name evidence="3" type="ORF">ACFSYS_04510</name>
</gene>